<sequence>MALVGWFSWSSPFTESISHQPHVIRYPVNAGSVSLSLMKFSIQLGNPEPYILSRKGKYICVCQQRCIPHMRRSASVVTSP</sequence>
<accession>A0AAD4BUY0</accession>
<comment type="caution">
    <text evidence="1">The sequence shown here is derived from an EMBL/GenBank/DDBJ whole genome shotgun (WGS) entry which is preliminary data.</text>
</comment>
<reference evidence="1" key="1">
    <citation type="submission" date="2019-10" db="EMBL/GenBank/DDBJ databases">
        <authorList>
            <consortium name="DOE Joint Genome Institute"/>
            <person name="Kuo A."/>
            <person name="Miyauchi S."/>
            <person name="Kiss E."/>
            <person name="Drula E."/>
            <person name="Kohler A."/>
            <person name="Sanchez-Garcia M."/>
            <person name="Andreopoulos B."/>
            <person name="Barry K.W."/>
            <person name="Bonito G."/>
            <person name="Buee M."/>
            <person name="Carver A."/>
            <person name="Chen C."/>
            <person name="Cichocki N."/>
            <person name="Clum A."/>
            <person name="Culley D."/>
            <person name="Crous P.W."/>
            <person name="Fauchery L."/>
            <person name="Girlanda M."/>
            <person name="Hayes R."/>
            <person name="Keri Z."/>
            <person name="LaButti K."/>
            <person name="Lipzen A."/>
            <person name="Lombard V."/>
            <person name="Magnuson J."/>
            <person name="Maillard F."/>
            <person name="Morin E."/>
            <person name="Murat C."/>
            <person name="Nolan M."/>
            <person name="Ohm R."/>
            <person name="Pangilinan J."/>
            <person name="Pereira M."/>
            <person name="Perotto S."/>
            <person name="Peter M."/>
            <person name="Riley R."/>
            <person name="Sitrit Y."/>
            <person name="Stielow B."/>
            <person name="Szollosi G."/>
            <person name="Zifcakova L."/>
            <person name="Stursova M."/>
            <person name="Spatafora J.W."/>
            <person name="Tedersoo L."/>
            <person name="Vaario L.-M."/>
            <person name="Yamada A."/>
            <person name="Yan M."/>
            <person name="Wang P."/>
            <person name="Xu J."/>
            <person name="Bruns T."/>
            <person name="Baldrian P."/>
            <person name="Vilgalys R."/>
            <person name="Henrissat B."/>
            <person name="Grigoriev I.V."/>
            <person name="Hibbett D."/>
            <person name="Nagy L.G."/>
            <person name="Martin F.M."/>
        </authorList>
    </citation>
    <scope>NUCLEOTIDE SEQUENCE</scope>
    <source>
        <strain evidence="1">BED1</strain>
    </source>
</reference>
<dbReference type="AlphaFoldDB" id="A0AAD4BUY0"/>
<protein>
    <submittedName>
        <fullName evidence="1">Uncharacterized protein</fullName>
    </submittedName>
</protein>
<gene>
    <name evidence="1" type="ORF">L210DRAFT_943776</name>
</gene>
<keyword evidence="2" id="KW-1185">Reference proteome</keyword>
<evidence type="ECO:0000313" key="2">
    <source>
        <dbReference type="Proteomes" id="UP001194468"/>
    </source>
</evidence>
<proteinExistence type="predicted"/>
<evidence type="ECO:0000313" key="1">
    <source>
        <dbReference type="EMBL" id="KAF8440324.1"/>
    </source>
</evidence>
<organism evidence="1 2">
    <name type="scientific">Boletus edulis BED1</name>
    <dbReference type="NCBI Taxonomy" id="1328754"/>
    <lineage>
        <taxon>Eukaryota</taxon>
        <taxon>Fungi</taxon>
        <taxon>Dikarya</taxon>
        <taxon>Basidiomycota</taxon>
        <taxon>Agaricomycotina</taxon>
        <taxon>Agaricomycetes</taxon>
        <taxon>Agaricomycetidae</taxon>
        <taxon>Boletales</taxon>
        <taxon>Boletineae</taxon>
        <taxon>Boletaceae</taxon>
        <taxon>Boletoideae</taxon>
        <taxon>Boletus</taxon>
    </lineage>
</organism>
<dbReference type="Proteomes" id="UP001194468">
    <property type="component" value="Unassembled WGS sequence"/>
</dbReference>
<name>A0AAD4BUY0_BOLED</name>
<dbReference type="EMBL" id="WHUW01000012">
    <property type="protein sequence ID" value="KAF8440324.1"/>
    <property type="molecule type" value="Genomic_DNA"/>
</dbReference>
<reference evidence="1" key="2">
    <citation type="journal article" date="2020" name="Nat. Commun.">
        <title>Large-scale genome sequencing of mycorrhizal fungi provides insights into the early evolution of symbiotic traits.</title>
        <authorList>
            <person name="Miyauchi S."/>
            <person name="Kiss E."/>
            <person name="Kuo A."/>
            <person name="Drula E."/>
            <person name="Kohler A."/>
            <person name="Sanchez-Garcia M."/>
            <person name="Morin E."/>
            <person name="Andreopoulos B."/>
            <person name="Barry K.W."/>
            <person name="Bonito G."/>
            <person name="Buee M."/>
            <person name="Carver A."/>
            <person name="Chen C."/>
            <person name="Cichocki N."/>
            <person name="Clum A."/>
            <person name="Culley D."/>
            <person name="Crous P.W."/>
            <person name="Fauchery L."/>
            <person name="Girlanda M."/>
            <person name="Hayes R.D."/>
            <person name="Keri Z."/>
            <person name="LaButti K."/>
            <person name="Lipzen A."/>
            <person name="Lombard V."/>
            <person name="Magnuson J."/>
            <person name="Maillard F."/>
            <person name="Murat C."/>
            <person name="Nolan M."/>
            <person name="Ohm R.A."/>
            <person name="Pangilinan J."/>
            <person name="Pereira M.F."/>
            <person name="Perotto S."/>
            <person name="Peter M."/>
            <person name="Pfister S."/>
            <person name="Riley R."/>
            <person name="Sitrit Y."/>
            <person name="Stielow J.B."/>
            <person name="Szollosi G."/>
            <person name="Zifcakova L."/>
            <person name="Stursova M."/>
            <person name="Spatafora J.W."/>
            <person name="Tedersoo L."/>
            <person name="Vaario L.M."/>
            <person name="Yamada A."/>
            <person name="Yan M."/>
            <person name="Wang P."/>
            <person name="Xu J."/>
            <person name="Bruns T."/>
            <person name="Baldrian P."/>
            <person name="Vilgalys R."/>
            <person name="Dunand C."/>
            <person name="Henrissat B."/>
            <person name="Grigoriev I.V."/>
            <person name="Hibbett D."/>
            <person name="Nagy L.G."/>
            <person name="Martin F.M."/>
        </authorList>
    </citation>
    <scope>NUCLEOTIDE SEQUENCE</scope>
    <source>
        <strain evidence="1">BED1</strain>
    </source>
</reference>